<accession>A0ABV2IWM3</accession>
<keyword evidence="2" id="KW-0597">Phosphoprotein</keyword>
<dbReference type="Proteomes" id="UP001549047">
    <property type="component" value="Unassembled WGS sequence"/>
</dbReference>
<dbReference type="Pfam" id="PF01627">
    <property type="entry name" value="Hpt"/>
    <property type="match status" value="1"/>
</dbReference>
<proteinExistence type="predicted"/>
<sequence>MASYNIAFAAPEAPKGYGPSASKPIDLVHLARQTMGDRMVELEVLKIFARQARQCLAELSVADQDGKIATAHRLKGAAQAVGAFPLSKFAEEMESGALDAAHMAKMTAAIAETENFINRLCR</sequence>
<evidence type="ECO:0000313" key="4">
    <source>
        <dbReference type="EMBL" id="MET3612811.1"/>
    </source>
</evidence>
<evidence type="ECO:0000259" key="3">
    <source>
        <dbReference type="PROSITE" id="PS50894"/>
    </source>
</evidence>
<keyword evidence="1" id="KW-0902">Two-component regulatory system</keyword>
<evidence type="ECO:0000256" key="2">
    <source>
        <dbReference type="PROSITE-ProRule" id="PRU00110"/>
    </source>
</evidence>
<dbReference type="InterPro" id="IPR008207">
    <property type="entry name" value="Sig_transdc_His_kin_Hpt_dom"/>
</dbReference>
<dbReference type="PROSITE" id="PS50894">
    <property type="entry name" value="HPT"/>
    <property type="match status" value="1"/>
</dbReference>
<keyword evidence="5" id="KW-1185">Reference proteome</keyword>
<gene>
    <name evidence="4" type="ORF">ABID16_001116</name>
</gene>
<dbReference type="RefSeq" id="WP_354555346.1">
    <property type="nucleotide sequence ID" value="NZ_JBEPMB010000001.1"/>
</dbReference>
<dbReference type="EMBL" id="JBEPMB010000001">
    <property type="protein sequence ID" value="MET3612811.1"/>
    <property type="molecule type" value="Genomic_DNA"/>
</dbReference>
<dbReference type="Gene3D" id="1.20.120.160">
    <property type="entry name" value="HPT domain"/>
    <property type="match status" value="1"/>
</dbReference>
<dbReference type="SUPFAM" id="SSF47226">
    <property type="entry name" value="Histidine-containing phosphotransfer domain, HPT domain"/>
    <property type="match status" value="1"/>
</dbReference>
<feature type="modified residue" description="Phosphohistidine" evidence="2">
    <location>
        <position position="72"/>
    </location>
</feature>
<organism evidence="4 5">
    <name type="scientific">Rhizobium aquaticum</name>
    <dbReference type="NCBI Taxonomy" id="1549636"/>
    <lineage>
        <taxon>Bacteria</taxon>
        <taxon>Pseudomonadati</taxon>
        <taxon>Pseudomonadota</taxon>
        <taxon>Alphaproteobacteria</taxon>
        <taxon>Hyphomicrobiales</taxon>
        <taxon>Rhizobiaceae</taxon>
        <taxon>Rhizobium/Agrobacterium group</taxon>
        <taxon>Rhizobium</taxon>
    </lineage>
</organism>
<reference evidence="4 5" key="1">
    <citation type="submission" date="2024-06" db="EMBL/GenBank/DDBJ databases">
        <title>Genomic Encyclopedia of Type Strains, Phase IV (KMG-IV): sequencing the most valuable type-strain genomes for metagenomic binning, comparative biology and taxonomic classification.</title>
        <authorList>
            <person name="Goeker M."/>
        </authorList>
    </citation>
    <scope>NUCLEOTIDE SEQUENCE [LARGE SCALE GENOMIC DNA]</scope>
    <source>
        <strain evidence="4 5">DSM 29780</strain>
    </source>
</reference>
<name>A0ABV2IWM3_9HYPH</name>
<dbReference type="InterPro" id="IPR036641">
    <property type="entry name" value="HPT_dom_sf"/>
</dbReference>
<comment type="caution">
    <text evidence="4">The sequence shown here is derived from an EMBL/GenBank/DDBJ whole genome shotgun (WGS) entry which is preliminary data.</text>
</comment>
<protein>
    <submittedName>
        <fullName evidence="4">HPt (Histidine-containing phosphotransfer) domain-containing protein</fullName>
    </submittedName>
</protein>
<feature type="domain" description="HPt" evidence="3">
    <location>
        <begin position="33"/>
        <end position="122"/>
    </location>
</feature>
<evidence type="ECO:0000313" key="5">
    <source>
        <dbReference type="Proteomes" id="UP001549047"/>
    </source>
</evidence>
<evidence type="ECO:0000256" key="1">
    <source>
        <dbReference type="ARBA" id="ARBA00023012"/>
    </source>
</evidence>